<reference evidence="9 10" key="2">
    <citation type="submission" date="2018-06" db="EMBL/GenBank/DDBJ databases">
        <title>Genomic Encyclopedia of Archaeal and Bacterial Type Strains, Phase II (KMG-II): from individual species to whole genera.</title>
        <authorList>
            <person name="Goeker M."/>
        </authorList>
    </citation>
    <scope>NUCLEOTIDE SEQUENCE [LARGE SCALE GENOMIC DNA]</scope>
    <source>
        <strain evidence="9 10">DSM 18774</strain>
    </source>
</reference>
<dbReference type="EMBL" id="FJ717742">
    <property type="protein sequence ID" value="ACN69101.1"/>
    <property type="molecule type" value="Genomic_DNA"/>
</dbReference>
<evidence type="ECO:0000256" key="3">
    <source>
        <dbReference type="ARBA" id="ARBA00023004"/>
    </source>
</evidence>
<reference evidence="8" key="1">
    <citation type="submission" date="2009-02" db="EMBL/GenBank/DDBJ databases">
        <title>Occurrence of Sphaeroides heme protein and diheme cytochrome C in the purple photosynthetic bacteria family Rhodobacteraceae.</title>
        <authorList>
            <person name="Meyer T.E."/>
            <person name="Kyndt J.A."/>
            <person name="Cusanovich M.A."/>
        </authorList>
    </citation>
    <scope>NUCLEOTIDE SEQUENCE</scope>
    <source>
        <strain evidence="8">JA139</strain>
    </source>
</reference>
<dbReference type="Pfam" id="PF09086">
    <property type="entry name" value="DUF1924"/>
    <property type="match status" value="1"/>
</dbReference>
<dbReference type="GO" id="GO:0020037">
    <property type="term" value="F:heme binding"/>
    <property type="evidence" value="ECO:0007669"/>
    <property type="project" value="InterPro"/>
</dbReference>
<organism evidence="8">
    <name type="scientific">Cereibacter changlensis</name>
    <dbReference type="NCBI Taxonomy" id="402884"/>
    <lineage>
        <taxon>Bacteria</taxon>
        <taxon>Pseudomonadati</taxon>
        <taxon>Pseudomonadota</taxon>
        <taxon>Alphaproteobacteria</taxon>
        <taxon>Rhodobacterales</taxon>
        <taxon>Paracoccaceae</taxon>
        <taxon>Cereibacter</taxon>
    </lineage>
</organism>
<dbReference type="EMBL" id="QKZS01000035">
    <property type="protein sequence ID" value="PZX47546.1"/>
    <property type="molecule type" value="Genomic_DNA"/>
</dbReference>
<dbReference type="AlphaFoldDB" id="C9WLW0"/>
<keyword evidence="2 4" id="KW-0479">Metal-binding</keyword>
<keyword evidence="6" id="KW-0732">Signal</keyword>
<dbReference type="RefSeq" id="WP_170139763.1">
    <property type="nucleotide sequence ID" value="NZ_QKZS01000035.1"/>
</dbReference>
<gene>
    <name evidence="8" type="primary">shpB</name>
    <name evidence="9" type="ORF">LX76_04495</name>
</gene>
<dbReference type="InterPro" id="IPR009056">
    <property type="entry name" value="Cyt_c-like_dom"/>
</dbReference>
<dbReference type="GO" id="GO:0009055">
    <property type="term" value="F:electron transfer activity"/>
    <property type="evidence" value="ECO:0007669"/>
    <property type="project" value="InterPro"/>
</dbReference>
<name>C9WLW0_9RHOB</name>
<accession>C9WLW0</accession>
<feature type="chain" id="PRO_5033694644" evidence="6">
    <location>
        <begin position="19"/>
        <end position="130"/>
    </location>
</feature>
<keyword evidence="1 4" id="KW-0349">Heme</keyword>
<dbReference type="PROSITE" id="PS51007">
    <property type="entry name" value="CYTC"/>
    <property type="match status" value="1"/>
</dbReference>
<dbReference type="Gene3D" id="1.10.760.10">
    <property type="entry name" value="Cytochrome c-like domain"/>
    <property type="match status" value="1"/>
</dbReference>
<evidence type="ECO:0000256" key="5">
    <source>
        <dbReference type="SAM" id="MobiDB-lite"/>
    </source>
</evidence>
<dbReference type="InterPro" id="IPR015170">
    <property type="entry name" value="DUF1924_SHP"/>
</dbReference>
<feature type="region of interest" description="Disordered" evidence="5">
    <location>
        <begin position="55"/>
        <end position="78"/>
    </location>
</feature>
<evidence type="ECO:0000313" key="8">
    <source>
        <dbReference type="EMBL" id="ACN69101.1"/>
    </source>
</evidence>
<feature type="domain" description="Cytochrome c" evidence="7">
    <location>
        <begin position="38"/>
        <end position="130"/>
    </location>
</feature>
<dbReference type="SUPFAM" id="SSF46626">
    <property type="entry name" value="Cytochrome c"/>
    <property type="match status" value="1"/>
</dbReference>
<sequence>MKRLLIILPFFTAVPALAQDTSPAQLIAGYEAAAGAQADAARGSALFLATQSGGKPDTPSCTTCHTSDVTQPGQTRTGKAIDPLALSATPSRFTDAAKVEKWFGRNCNSVLGRDCTAGEKADVLTWLASQ</sequence>
<dbReference type="InterPro" id="IPR036909">
    <property type="entry name" value="Cyt_c-like_dom_sf"/>
</dbReference>
<evidence type="ECO:0000313" key="9">
    <source>
        <dbReference type="EMBL" id="PZX47546.1"/>
    </source>
</evidence>
<evidence type="ECO:0000256" key="2">
    <source>
        <dbReference type="ARBA" id="ARBA00022723"/>
    </source>
</evidence>
<dbReference type="GO" id="GO:0046872">
    <property type="term" value="F:metal ion binding"/>
    <property type="evidence" value="ECO:0007669"/>
    <property type="project" value="UniProtKB-KW"/>
</dbReference>
<protein>
    <submittedName>
        <fullName evidence="8">ShpB</fullName>
    </submittedName>
</protein>
<evidence type="ECO:0000256" key="6">
    <source>
        <dbReference type="SAM" id="SignalP"/>
    </source>
</evidence>
<evidence type="ECO:0000256" key="1">
    <source>
        <dbReference type="ARBA" id="ARBA00022617"/>
    </source>
</evidence>
<feature type="compositionally biased region" description="Polar residues" evidence="5">
    <location>
        <begin position="55"/>
        <end position="77"/>
    </location>
</feature>
<dbReference type="Proteomes" id="UP000249538">
    <property type="component" value="Unassembled WGS sequence"/>
</dbReference>
<feature type="signal peptide" evidence="6">
    <location>
        <begin position="1"/>
        <end position="18"/>
    </location>
</feature>
<keyword evidence="3 4" id="KW-0408">Iron</keyword>
<proteinExistence type="predicted"/>
<evidence type="ECO:0000259" key="7">
    <source>
        <dbReference type="PROSITE" id="PS51007"/>
    </source>
</evidence>
<evidence type="ECO:0000313" key="10">
    <source>
        <dbReference type="Proteomes" id="UP000249538"/>
    </source>
</evidence>
<evidence type="ECO:0000256" key="4">
    <source>
        <dbReference type="PROSITE-ProRule" id="PRU00433"/>
    </source>
</evidence>